<dbReference type="GO" id="GO:0042771">
    <property type="term" value="P:intrinsic apoptotic signaling pathway in response to DNA damage by p53 class mediator"/>
    <property type="evidence" value="ECO:0007669"/>
    <property type="project" value="TreeGrafter"/>
</dbReference>
<dbReference type="GO" id="GO:0005737">
    <property type="term" value="C:cytoplasm"/>
    <property type="evidence" value="ECO:0007669"/>
    <property type="project" value="TreeGrafter"/>
</dbReference>
<keyword evidence="3" id="KW-0547">Nucleotide-binding</keyword>
<feature type="region of interest" description="Disordered" evidence="6">
    <location>
        <begin position="648"/>
        <end position="707"/>
    </location>
</feature>
<accession>A0A9Q1G2G8</accession>
<evidence type="ECO:0000259" key="7">
    <source>
        <dbReference type="SMART" id="SM00220"/>
    </source>
</evidence>
<dbReference type="GO" id="GO:0016605">
    <property type="term" value="C:PML body"/>
    <property type="evidence" value="ECO:0007669"/>
    <property type="project" value="TreeGrafter"/>
</dbReference>
<dbReference type="GO" id="GO:0004674">
    <property type="term" value="F:protein serine/threonine kinase activity"/>
    <property type="evidence" value="ECO:0007669"/>
    <property type="project" value="UniProtKB-KW"/>
</dbReference>
<keyword evidence="1" id="KW-0723">Serine/threonine-protein kinase</keyword>
<evidence type="ECO:0000256" key="4">
    <source>
        <dbReference type="ARBA" id="ARBA00022777"/>
    </source>
</evidence>
<keyword evidence="9" id="KW-1185">Reference proteome</keyword>
<dbReference type="OrthoDB" id="9332038at2759"/>
<dbReference type="PANTHER" id="PTHR24058:SF53">
    <property type="entry name" value="HOMEODOMAIN-INTERACTING PROTEIN KINASE 2"/>
    <property type="match status" value="1"/>
</dbReference>
<feature type="compositionally biased region" description="Polar residues" evidence="6">
    <location>
        <begin position="664"/>
        <end position="686"/>
    </location>
</feature>
<dbReference type="Pfam" id="PF00069">
    <property type="entry name" value="Pkinase"/>
    <property type="match status" value="1"/>
</dbReference>
<dbReference type="GO" id="GO:0003714">
    <property type="term" value="F:transcription corepressor activity"/>
    <property type="evidence" value="ECO:0007669"/>
    <property type="project" value="TreeGrafter"/>
</dbReference>
<feature type="non-terminal residue" evidence="8">
    <location>
        <position position="852"/>
    </location>
</feature>
<organism evidence="8 9">
    <name type="scientific">Synaphobranchus kaupii</name>
    <name type="common">Kaup's arrowtooth eel</name>
    <dbReference type="NCBI Taxonomy" id="118154"/>
    <lineage>
        <taxon>Eukaryota</taxon>
        <taxon>Metazoa</taxon>
        <taxon>Chordata</taxon>
        <taxon>Craniata</taxon>
        <taxon>Vertebrata</taxon>
        <taxon>Euteleostomi</taxon>
        <taxon>Actinopterygii</taxon>
        <taxon>Neopterygii</taxon>
        <taxon>Teleostei</taxon>
        <taxon>Anguilliformes</taxon>
        <taxon>Synaphobranchidae</taxon>
        <taxon>Synaphobranchus</taxon>
    </lineage>
</organism>
<feature type="domain" description="Protein kinase" evidence="7">
    <location>
        <begin position="106"/>
        <end position="387"/>
    </location>
</feature>
<dbReference type="EMBL" id="JAINUF010000002">
    <property type="protein sequence ID" value="KAJ8374227.1"/>
    <property type="molecule type" value="Genomic_DNA"/>
</dbReference>
<sequence>MRYWQLAIQRSEERVRRGGSSGPNTSALCGMAGPVLFPSEKGPNVTKTHKLVCRRAFLACPSSIYPSPSALVCGNTLSRRPPYPPHLWPPASLGGTRDHWGLSPCWSSCKHVDMSTAARAEQANAALKRCRLTAKLRVPPRSAAGKSQRRCTYDNGASSRVFQTSLSESVFPYVPRYAPSAKNGRPMKHLRRGPPPRALPLRVTRSPATERTKMRRNDISSRFRVPEKAPEIILGLPFCEAIDMWSLGCVIAELFLGWPLYPGASEYDQIRYISQTQGLPAEYLLSAGTKTTRFFNREPDSTYPLWRLKTPEDHEGETGIKSKEARKYIFNCLDDMAQVNMTTDLEGSDMLAEKADRREFIDLLTKMLTIDADKRITPIEALNHPFATMTHLLGFPHSTHVKSCFQNMEICKRRMNMYDTVNQSKTPFITHVAPSTSTNLTMTFNNQLNTVHSQASQLAPSSSSSATLSLAPSDVSVLNYQSALYQPAAVAARSLPLQAGAPQLCAARPDPFQQALIVCPPGFQGLQASPSKHAGYSVRMENAVPIVTQAPGAQPLQIQPGLLTQQAWPSGTQQILLPPAWQQLTHTSVQHAAVIPDTMTSTQPLANWRNSHPHGNHYNSIMPQPALLTGHVTLPSSQPLNVGVAHVMRQQPTSSSSSKKSKQHQGSNRNVLACEVSSSQAVTSPQHSKRVKENTPPRCAVAPSGPPATCMPTPACSGWDGPASGTARGHSNHHHPPRHTIVIPDTPSPAVSIITISSDTDEEDDRKQAHASAPSKQRKDVVSCVTVHDSPASDPSPCAVEPRPPPDPAAGFRPRGAVLDGCCDANPRAVIVPTLKARLGETTGDCERLLLP</sequence>
<dbReference type="PANTHER" id="PTHR24058">
    <property type="entry name" value="DUAL SPECIFICITY PROTEIN KINASE"/>
    <property type="match status" value="1"/>
</dbReference>
<keyword evidence="5" id="KW-0067">ATP-binding</keyword>
<dbReference type="InterPro" id="IPR011009">
    <property type="entry name" value="Kinase-like_dom_sf"/>
</dbReference>
<evidence type="ECO:0000256" key="2">
    <source>
        <dbReference type="ARBA" id="ARBA00022679"/>
    </source>
</evidence>
<evidence type="ECO:0000256" key="5">
    <source>
        <dbReference type="ARBA" id="ARBA00022840"/>
    </source>
</evidence>
<dbReference type="Proteomes" id="UP001152622">
    <property type="component" value="Chromosome 2"/>
</dbReference>
<dbReference type="GO" id="GO:0045944">
    <property type="term" value="P:positive regulation of transcription by RNA polymerase II"/>
    <property type="evidence" value="ECO:0007669"/>
    <property type="project" value="TreeGrafter"/>
</dbReference>
<dbReference type="GO" id="GO:0046332">
    <property type="term" value="F:SMAD binding"/>
    <property type="evidence" value="ECO:0007669"/>
    <property type="project" value="TreeGrafter"/>
</dbReference>
<dbReference type="GO" id="GO:0003713">
    <property type="term" value="F:transcription coactivator activity"/>
    <property type="evidence" value="ECO:0007669"/>
    <property type="project" value="TreeGrafter"/>
</dbReference>
<dbReference type="InterPro" id="IPR050494">
    <property type="entry name" value="Ser_Thr_dual-spec_kinase"/>
</dbReference>
<evidence type="ECO:0000313" key="8">
    <source>
        <dbReference type="EMBL" id="KAJ8374227.1"/>
    </source>
</evidence>
<evidence type="ECO:0000256" key="3">
    <source>
        <dbReference type="ARBA" id="ARBA00022741"/>
    </source>
</evidence>
<dbReference type="SUPFAM" id="SSF56112">
    <property type="entry name" value="Protein kinase-like (PK-like)"/>
    <property type="match status" value="1"/>
</dbReference>
<feature type="region of interest" description="Disordered" evidence="6">
    <location>
        <begin position="721"/>
        <end position="812"/>
    </location>
</feature>
<name>A0A9Q1G2G8_SYNKA</name>
<comment type="caution">
    <text evidence="8">The sequence shown here is derived from an EMBL/GenBank/DDBJ whole genome shotgun (WGS) entry which is preliminary data.</text>
</comment>
<feature type="region of interest" description="Disordered" evidence="6">
    <location>
        <begin position="182"/>
        <end position="201"/>
    </location>
</feature>
<dbReference type="Gene3D" id="1.10.510.10">
    <property type="entry name" value="Transferase(Phosphotransferase) domain 1"/>
    <property type="match status" value="1"/>
</dbReference>
<dbReference type="SMART" id="SM00220">
    <property type="entry name" value="S_TKc"/>
    <property type="match status" value="1"/>
</dbReference>
<reference evidence="8" key="1">
    <citation type="journal article" date="2023" name="Science">
        <title>Genome structures resolve the early diversification of teleost fishes.</title>
        <authorList>
            <person name="Parey E."/>
            <person name="Louis A."/>
            <person name="Montfort J."/>
            <person name="Bouchez O."/>
            <person name="Roques C."/>
            <person name="Iampietro C."/>
            <person name="Lluch J."/>
            <person name="Castinel A."/>
            <person name="Donnadieu C."/>
            <person name="Desvignes T."/>
            <person name="Floi Bucao C."/>
            <person name="Jouanno E."/>
            <person name="Wen M."/>
            <person name="Mejri S."/>
            <person name="Dirks R."/>
            <person name="Jansen H."/>
            <person name="Henkel C."/>
            <person name="Chen W.J."/>
            <person name="Zahm M."/>
            <person name="Cabau C."/>
            <person name="Klopp C."/>
            <person name="Thompson A.W."/>
            <person name="Robinson-Rechavi M."/>
            <person name="Braasch I."/>
            <person name="Lecointre G."/>
            <person name="Bobe J."/>
            <person name="Postlethwait J.H."/>
            <person name="Berthelot C."/>
            <person name="Roest Crollius H."/>
            <person name="Guiguen Y."/>
        </authorList>
    </citation>
    <scope>NUCLEOTIDE SEQUENCE</scope>
    <source>
        <strain evidence="8">WJC10195</strain>
    </source>
</reference>
<evidence type="ECO:0000313" key="9">
    <source>
        <dbReference type="Proteomes" id="UP001152622"/>
    </source>
</evidence>
<dbReference type="GO" id="GO:0004713">
    <property type="term" value="F:protein tyrosine kinase activity"/>
    <property type="evidence" value="ECO:0007669"/>
    <property type="project" value="TreeGrafter"/>
</dbReference>
<gene>
    <name evidence="8" type="ORF">SKAU_G00048070</name>
</gene>
<evidence type="ECO:0000256" key="6">
    <source>
        <dbReference type="SAM" id="MobiDB-lite"/>
    </source>
</evidence>
<keyword evidence="4" id="KW-0418">Kinase</keyword>
<dbReference type="GO" id="GO:0007224">
    <property type="term" value="P:smoothened signaling pathway"/>
    <property type="evidence" value="ECO:0007669"/>
    <property type="project" value="TreeGrafter"/>
</dbReference>
<feature type="compositionally biased region" description="Basic residues" evidence="6">
    <location>
        <begin position="185"/>
        <end position="194"/>
    </location>
</feature>
<dbReference type="GO" id="GO:0005524">
    <property type="term" value="F:ATP binding"/>
    <property type="evidence" value="ECO:0007669"/>
    <property type="project" value="UniProtKB-KW"/>
</dbReference>
<proteinExistence type="predicted"/>
<dbReference type="InterPro" id="IPR000719">
    <property type="entry name" value="Prot_kinase_dom"/>
</dbReference>
<evidence type="ECO:0000256" key="1">
    <source>
        <dbReference type="ARBA" id="ARBA00022527"/>
    </source>
</evidence>
<keyword evidence="2" id="KW-0808">Transferase</keyword>
<dbReference type="AlphaFoldDB" id="A0A9Q1G2G8"/>
<protein>
    <recommendedName>
        <fullName evidence="7">Protein kinase domain-containing protein</fullName>
    </recommendedName>
</protein>